<dbReference type="InterPro" id="IPR046586">
    <property type="entry name" value="DUF6644"/>
</dbReference>
<evidence type="ECO:0000259" key="2">
    <source>
        <dbReference type="Pfam" id="PF20349"/>
    </source>
</evidence>
<dbReference type="EMBL" id="CP008849">
    <property type="protein sequence ID" value="AIF99643.1"/>
    <property type="molecule type" value="Genomic_DNA"/>
</dbReference>
<reference evidence="3 4" key="1">
    <citation type="submission" date="2014-06" db="EMBL/GenBank/DDBJ databases">
        <title>Genomes of Alteromonas australica, a world apart.</title>
        <authorList>
            <person name="Gonzaga A."/>
            <person name="Lopez-Perez M."/>
            <person name="Rodriguez-Valera F."/>
        </authorList>
    </citation>
    <scope>NUCLEOTIDE SEQUENCE [LARGE SCALE GENOMIC DNA]</scope>
    <source>
        <strain evidence="3 4">H 17</strain>
    </source>
</reference>
<dbReference type="Proteomes" id="UP000056090">
    <property type="component" value="Chromosome"/>
</dbReference>
<evidence type="ECO:0000256" key="1">
    <source>
        <dbReference type="SAM" id="Phobius"/>
    </source>
</evidence>
<dbReference type="RefSeq" id="WP_044057716.1">
    <property type="nucleotide sequence ID" value="NZ_CBCSKJ010000002.1"/>
</dbReference>
<dbReference type="KEGG" id="aal:EP13_13635"/>
<feature type="transmembrane region" description="Helical" evidence="1">
    <location>
        <begin position="140"/>
        <end position="159"/>
    </location>
</feature>
<dbReference type="GeneID" id="78255944"/>
<organism evidence="3 4">
    <name type="scientific">Alteromonas australica</name>
    <dbReference type="NCBI Taxonomy" id="589873"/>
    <lineage>
        <taxon>Bacteria</taxon>
        <taxon>Pseudomonadati</taxon>
        <taxon>Pseudomonadota</taxon>
        <taxon>Gammaproteobacteria</taxon>
        <taxon>Alteromonadales</taxon>
        <taxon>Alteromonadaceae</taxon>
        <taxon>Alteromonas/Salinimonas group</taxon>
        <taxon>Alteromonas</taxon>
    </lineage>
</organism>
<sequence length="165" mass="18341">MNTCLSWIIDALNNSQLNHFVMDNAVVFPTLEMLHFLGLSLLFGALLIVDLRLVGIAKQLPLEKVEAFLRFALIGFAINLISGALFVAGDPDRYLVNLAFGLKMLMIVFAGLNTLYFLLRVKPKLHFNSHGQPPSSEAQVVAWLSLALWSSVIILGRFIPYVETP</sequence>
<feature type="transmembrane region" description="Helical" evidence="1">
    <location>
        <begin position="67"/>
        <end position="88"/>
    </location>
</feature>
<dbReference type="Pfam" id="PF20349">
    <property type="entry name" value="DUF6644"/>
    <property type="match status" value="1"/>
</dbReference>
<dbReference type="KEGG" id="aaus:EP12_14260"/>
<keyword evidence="1" id="KW-0812">Transmembrane</keyword>
<feature type="transmembrane region" description="Helical" evidence="1">
    <location>
        <begin position="33"/>
        <end position="55"/>
    </location>
</feature>
<accession>A0A075P1J3</accession>
<evidence type="ECO:0000313" key="4">
    <source>
        <dbReference type="Proteomes" id="UP000056090"/>
    </source>
</evidence>
<proteinExistence type="predicted"/>
<keyword evidence="4" id="KW-1185">Reference proteome</keyword>
<evidence type="ECO:0000313" key="3">
    <source>
        <dbReference type="EMBL" id="AIF99643.1"/>
    </source>
</evidence>
<protein>
    <recommendedName>
        <fullName evidence="2">DUF6644 domain-containing protein</fullName>
    </recommendedName>
</protein>
<dbReference type="OrthoDB" id="118399at2"/>
<feature type="transmembrane region" description="Helical" evidence="1">
    <location>
        <begin position="94"/>
        <end position="119"/>
    </location>
</feature>
<dbReference type="PATRIC" id="fig|589873.4.peg.3082"/>
<dbReference type="eggNOG" id="ENOG5032YK1">
    <property type="taxonomic scope" value="Bacteria"/>
</dbReference>
<dbReference type="AlphaFoldDB" id="A0A075P1J3"/>
<keyword evidence="1" id="KW-0472">Membrane</keyword>
<gene>
    <name evidence="3" type="ORF">EP13_13635</name>
</gene>
<feature type="domain" description="DUF6644" evidence="2">
    <location>
        <begin position="32"/>
        <end position="161"/>
    </location>
</feature>
<keyword evidence="1" id="KW-1133">Transmembrane helix</keyword>
<name>A0A075P1J3_9ALTE</name>